<comment type="caution">
    <text evidence="2">The sequence shown here is derived from an EMBL/GenBank/DDBJ whole genome shotgun (WGS) entry which is preliminary data.</text>
</comment>
<keyword evidence="3" id="KW-1185">Reference proteome</keyword>
<name>A0A422MRG0_TRYRA</name>
<feature type="non-terminal residue" evidence="2">
    <location>
        <position position="238"/>
    </location>
</feature>
<accession>A0A422MRG0</accession>
<dbReference type="RefSeq" id="XP_029233395.1">
    <property type="nucleotide sequence ID" value="XM_029386843.1"/>
</dbReference>
<dbReference type="Proteomes" id="UP000283634">
    <property type="component" value="Unassembled WGS sequence"/>
</dbReference>
<feature type="region of interest" description="Disordered" evidence="1">
    <location>
        <begin position="188"/>
        <end position="238"/>
    </location>
</feature>
<protein>
    <submittedName>
        <fullName evidence="2">Uncharacterized protein</fullName>
    </submittedName>
</protein>
<reference evidence="2 3" key="1">
    <citation type="journal article" date="2018" name="BMC Genomics">
        <title>Genomic comparison of Trypanosoma conorhini and Trypanosoma rangeli to Trypanosoma cruzi strains of high and low virulence.</title>
        <authorList>
            <person name="Bradwell K.R."/>
            <person name="Koparde V.N."/>
            <person name="Matveyev A.V."/>
            <person name="Serrano M.G."/>
            <person name="Alves J.M."/>
            <person name="Parikh H."/>
            <person name="Huang B."/>
            <person name="Lee V."/>
            <person name="Espinosa-Alvarez O."/>
            <person name="Ortiz P.A."/>
            <person name="Costa-Martins A.G."/>
            <person name="Teixeira M.M."/>
            <person name="Buck G.A."/>
        </authorList>
    </citation>
    <scope>NUCLEOTIDE SEQUENCE [LARGE SCALE GENOMIC DNA]</scope>
    <source>
        <strain evidence="2 3">AM80</strain>
    </source>
</reference>
<dbReference type="GeneID" id="40334138"/>
<evidence type="ECO:0000313" key="2">
    <source>
        <dbReference type="EMBL" id="RNE95771.1"/>
    </source>
</evidence>
<feature type="compositionally biased region" description="Low complexity" evidence="1">
    <location>
        <begin position="222"/>
        <end position="238"/>
    </location>
</feature>
<sequence length="238" mass="25959">MQHSPTPSIRYDPICRFGGDNNSDAFSSWPGEEFIGHRMAPSKLRKSAIRDGFSVLLPAAWAPATPPKLRVHVPPLLLSIGSLSQRNTHINRSQLWPAGGLCRKRLAVAWAATRSLWSGRLRTCTSLLPGWALRLLASAVVGCSPHEYGAAGGALQLNSLAVQPSPGAIVRVARRRLSLLVCRPSRTEGCRSRHKKPPRGPRAPTTPRRKPFNPATRQTPRGGPIQNQINGIIPLHDE</sequence>
<gene>
    <name evidence="2" type="ORF">TraAM80_10205</name>
</gene>
<evidence type="ECO:0000256" key="1">
    <source>
        <dbReference type="SAM" id="MobiDB-lite"/>
    </source>
</evidence>
<proteinExistence type="predicted"/>
<evidence type="ECO:0000313" key="3">
    <source>
        <dbReference type="Proteomes" id="UP000283634"/>
    </source>
</evidence>
<organism evidence="2 3">
    <name type="scientific">Trypanosoma rangeli</name>
    <dbReference type="NCBI Taxonomy" id="5698"/>
    <lineage>
        <taxon>Eukaryota</taxon>
        <taxon>Discoba</taxon>
        <taxon>Euglenozoa</taxon>
        <taxon>Kinetoplastea</taxon>
        <taxon>Metakinetoplastina</taxon>
        <taxon>Trypanosomatida</taxon>
        <taxon>Trypanosomatidae</taxon>
        <taxon>Trypanosoma</taxon>
        <taxon>Herpetosoma</taxon>
    </lineage>
</organism>
<dbReference type="EMBL" id="MKGL01000799">
    <property type="protein sequence ID" value="RNE95771.1"/>
    <property type="molecule type" value="Genomic_DNA"/>
</dbReference>
<dbReference type="AlphaFoldDB" id="A0A422MRG0"/>